<dbReference type="Pfam" id="PF18803">
    <property type="entry name" value="CxC2"/>
    <property type="match status" value="1"/>
</dbReference>
<protein>
    <recommendedName>
        <fullName evidence="1">CxC2-like cysteine cluster KDZ transposase-associated domain-containing protein</fullName>
    </recommendedName>
</protein>
<dbReference type="Pfam" id="PF18758">
    <property type="entry name" value="KDZ"/>
    <property type="match status" value="1"/>
</dbReference>
<dbReference type="InterPro" id="IPR041457">
    <property type="entry name" value="CxC2_KDZ-assoc"/>
</dbReference>
<comment type="caution">
    <text evidence="2">The sequence shown here is derived from an EMBL/GenBank/DDBJ whole genome shotgun (WGS) entry which is preliminary data.</text>
</comment>
<dbReference type="AlphaFoldDB" id="A0AAN8QM50"/>
<dbReference type="InterPro" id="IPR040521">
    <property type="entry name" value="KDZ"/>
</dbReference>
<proteinExistence type="predicted"/>
<organism evidence="2 3">
    <name type="scientific">Coregonus suidteri</name>
    <dbReference type="NCBI Taxonomy" id="861788"/>
    <lineage>
        <taxon>Eukaryota</taxon>
        <taxon>Metazoa</taxon>
        <taxon>Chordata</taxon>
        <taxon>Craniata</taxon>
        <taxon>Vertebrata</taxon>
        <taxon>Euteleostomi</taxon>
        <taxon>Actinopterygii</taxon>
        <taxon>Neopterygii</taxon>
        <taxon>Teleostei</taxon>
        <taxon>Protacanthopterygii</taxon>
        <taxon>Salmoniformes</taxon>
        <taxon>Salmonidae</taxon>
        <taxon>Coregoninae</taxon>
        <taxon>Coregonus</taxon>
    </lineage>
</organism>
<evidence type="ECO:0000313" key="3">
    <source>
        <dbReference type="Proteomes" id="UP001356427"/>
    </source>
</evidence>
<keyword evidence="3" id="KW-1185">Reference proteome</keyword>
<evidence type="ECO:0000259" key="1">
    <source>
        <dbReference type="Pfam" id="PF18803"/>
    </source>
</evidence>
<dbReference type="Proteomes" id="UP001356427">
    <property type="component" value="Unassembled WGS sequence"/>
</dbReference>
<dbReference type="EMBL" id="JAGTTL010000023">
    <property type="protein sequence ID" value="KAK6304086.1"/>
    <property type="molecule type" value="Genomic_DNA"/>
</dbReference>
<dbReference type="PANTHER" id="PTHR33096">
    <property type="entry name" value="CXC2 DOMAIN-CONTAINING PROTEIN"/>
    <property type="match status" value="1"/>
</dbReference>
<gene>
    <name evidence="2" type="ORF">J4Q44_G00246720</name>
</gene>
<name>A0AAN8QM50_9TELE</name>
<evidence type="ECO:0000313" key="2">
    <source>
        <dbReference type="EMBL" id="KAK6304086.1"/>
    </source>
</evidence>
<feature type="domain" description="CxC2-like cysteine cluster KDZ transposase-associated" evidence="1">
    <location>
        <begin position="12"/>
        <end position="67"/>
    </location>
</feature>
<sequence>MQSKKRNVLFSGRAHDVWLEFCSCELEPVTLIRYRLWPATPHLPQTAISVDLLRQFAALQLECGVSLRGITLAFHKSNACWKTVELYRKLTNESFEEFKHWQFKRETVRKLPPLTSDGTKCPLCPQENGHQIIAADALFGLPRKISSGTSIEGPKHAGRFFCDQDKVDCFVGGASDTPTEGCLGFRAGDALRSKTQKLHITGVLGMACRHEHPLKFLNLKRGEKLANPVFLLGDLKAMSLMVPGM</sequence>
<reference evidence="2 3" key="1">
    <citation type="submission" date="2021-04" db="EMBL/GenBank/DDBJ databases">
        <authorList>
            <person name="De Guttry C."/>
            <person name="Zahm M."/>
            <person name="Klopp C."/>
            <person name="Cabau C."/>
            <person name="Louis A."/>
            <person name="Berthelot C."/>
            <person name="Parey E."/>
            <person name="Roest Crollius H."/>
            <person name="Montfort J."/>
            <person name="Robinson-Rechavi M."/>
            <person name="Bucao C."/>
            <person name="Bouchez O."/>
            <person name="Gislard M."/>
            <person name="Lluch J."/>
            <person name="Milhes M."/>
            <person name="Lampietro C."/>
            <person name="Lopez Roques C."/>
            <person name="Donnadieu C."/>
            <person name="Braasch I."/>
            <person name="Desvignes T."/>
            <person name="Postlethwait J."/>
            <person name="Bobe J."/>
            <person name="Wedekind C."/>
            <person name="Guiguen Y."/>
        </authorList>
    </citation>
    <scope>NUCLEOTIDE SEQUENCE [LARGE SCALE GENOMIC DNA]</scope>
    <source>
        <strain evidence="2">Cs_M1</strain>
        <tissue evidence="2">Blood</tissue>
    </source>
</reference>
<accession>A0AAN8QM50</accession>
<dbReference type="PANTHER" id="PTHR33096:SF1">
    <property type="entry name" value="CXC1-LIKE CYSTEINE CLUSTER ASSOCIATED WITH KDZ TRANSPOSASES DOMAIN-CONTAINING PROTEIN"/>
    <property type="match status" value="1"/>
</dbReference>